<dbReference type="Proteomes" id="UP000054217">
    <property type="component" value="Unassembled WGS sequence"/>
</dbReference>
<organism evidence="1 2">
    <name type="scientific">Pisolithus tinctorius Marx 270</name>
    <dbReference type="NCBI Taxonomy" id="870435"/>
    <lineage>
        <taxon>Eukaryota</taxon>
        <taxon>Fungi</taxon>
        <taxon>Dikarya</taxon>
        <taxon>Basidiomycota</taxon>
        <taxon>Agaricomycotina</taxon>
        <taxon>Agaricomycetes</taxon>
        <taxon>Agaricomycetidae</taxon>
        <taxon>Boletales</taxon>
        <taxon>Sclerodermatineae</taxon>
        <taxon>Pisolithaceae</taxon>
        <taxon>Pisolithus</taxon>
    </lineage>
</organism>
<keyword evidence="2" id="KW-1185">Reference proteome</keyword>
<accession>A0A0C3PLL8</accession>
<dbReference type="EMBL" id="KN831955">
    <property type="protein sequence ID" value="KIO09194.1"/>
    <property type="molecule type" value="Genomic_DNA"/>
</dbReference>
<name>A0A0C3PLL8_PISTI</name>
<gene>
    <name evidence="1" type="ORF">M404DRAFT_22384</name>
</gene>
<protein>
    <submittedName>
        <fullName evidence="1">Uncharacterized protein</fullName>
    </submittedName>
</protein>
<reference evidence="2" key="2">
    <citation type="submission" date="2015-01" db="EMBL/GenBank/DDBJ databases">
        <title>Evolutionary Origins and Diversification of the Mycorrhizal Mutualists.</title>
        <authorList>
            <consortium name="DOE Joint Genome Institute"/>
            <consortium name="Mycorrhizal Genomics Consortium"/>
            <person name="Kohler A."/>
            <person name="Kuo A."/>
            <person name="Nagy L.G."/>
            <person name="Floudas D."/>
            <person name="Copeland A."/>
            <person name="Barry K.W."/>
            <person name="Cichocki N."/>
            <person name="Veneault-Fourrey C."/>
            <person name="LaButti K."/>
            <person name="Lindquist E.A."/>
            <person name="Lipzen A."/>
            <person name="Lundell T."/>
            <person name="Morin E."/>
            <person name="Murat C."/>
            <person name="Riley R."/>
            <person name="Ohm R."/>
            <person name="Sun H."/>
            <person name="Tunlid A."/>
            <person name="Henrissat B."/>
            <person name="Grigoriev I.V."/>
            <person name="Hibbett D.S."/>
            <person name="Martin F."/>
        </authorList>
    </citation>
    <scope>NUCLEOTIDE SEQUENCE [LARGE SCALE GENOMIC DNA]</scope>
    <source>
        <strain evidence="2">Marx 270</strain>
    </source>
</reference>
<dbReference type="HOGENOM" id="CLU_3125642_0_0_1"/>
<reference evidence="1 2" key="1">
    <citation type="submission" date="2014-04" db="EMBL/GenBank/DDBJ databases">
        <authorList>
            <consortium name="DOE Joint Genome Institute"/>
            <person name="Kuo A."/>
            <person name="Kohler A."/>
            <person name="Costa M.D."/>
            <person name="Nagy L.G."/>
            <person name="Floudas D."/>
            <person name="Copeland A."/>
            <person name="Barry K.W."/>
            <person name="Cichocki N."/>
            <person name="Veneault-Fourrey C."/>
            <person name="LaButti K."/>
            <person name="Lindquist E.A."/>
            <person name="Lipzen A."/>
            <person name="Lundell T."/>
            <person name="Morin E."/>
            <person name="Murat C."/>
            <person name="Sun H."/>
            <person name="Tunlid A."/>
            <person name="Henrissat B."/>
            <person name="Grigoriev I.V."/>
            <person name="Hibbett D.S."/>
            <person name="Martin F."/>
            <person name="Nordberg H.P."/>
            <person name="Cantor M.N."/>
            <person name="Hua S.X."/>
        </authorList>
    </citation>
    <scope>NUCLEOTIDE SEQUENCE [LARGE SCALE GENOMIC DNA]</scope>
    <source>
        <strain evidence="1 2">Marx 270</strain>
    </source>
</reference>
<dbReference type="InParanoid" id="A0A0C3PLL8"/>
<dbReference type="AlphaFoldDB" id="A0A0C3PLL8"/>
<sequence>MPWKPARHRFHVFWHIPNSMSPSSVLAPMPYVLAHPQFHEAIMQAVTAPL</sequence>
<evidence type="ECO:0000313" key="1">
    <source>
        <dbReference type="EMBL" id="KIO09194.1"/>
    </source>
</evidence>
<evidence type="ECO:0000313" key="2">
    <source>
        <dbReference type="Proteomes" id="UP000054217"/>
    </source>
</evidence>
<proteinExistence type="predicted"/>